<dbReference type="RefSeq" id="WP_126446660.1">
    <property type="nucleotide sequence ID" value="NZ_CP034549.1"/>
</dbReference>
<dbReference type="InterPro" id="IPR011047">
    <property type="entry name" value="Quinoprotein_ADH-like_sf"/>
</dbReference>
<proteinExistence type="predicted"/>
<keyword evidence="2" id="KW-1185">Reference proteome</keyword>
<organism evidence="1 2">
    <name type="scientific">Nonlabens ponticola</name>
    <dbReference type="NCBI Taxonomy" id="2496866"/>
    <lineage>
        <taxon>Bacteria</taxon>
        <taxon>Pseudomonadati</taxon>
        <taxon>Bacteroidota</taxon>
        <taxon>Flavobacteriia</taxon>
        <taxon>Flavobacteriales</taxon>
        <taxon>Flavobacteriaceae</taxon>
        <taxon>Nonlabens</taxon>
    </lineage>
</organism>
<sequence>MKRVWYLLVLLVIFNSCKDEDSVSDDLVAYLPSESIAVVSLTDMAQLNEFLSNNPIINAVNQLDRFQDLATVGSFLFNTPVKDEALIALSMEGKNQPVITMITYAEKSQVPDSLSTTKTITYNDIKINVREVDDNTYYQAIKDGLTITSSSQIVMESILRRNLGDFVFDGMFKDLYDRTHGNDLSFYIRSQNKSWFWDFMTNQTVELTNNSKNWYQTEVDATDSKMQLDGLVIYKDSIKQKQSLYNNLEAQENKVAQLLPVSFIKARSITYGDKAELITNLKTYHNKAAGKDGRTTAILENSNELMQLELEKGNAIAMHLKPYEELFLNLDSLSSDKTTYRDQVIYTMSEPWKTNNLLPLIDNRSYKHVIVLDEFMVWTASVETLEFIIANYQNGSTLSSLAWWQEQSKELATSSSLLEVISTQFYKDTEENLSKNDRELLDKIEAQDFPAIIHQYVHENQFATYRMVVPINNQQQLAPLVAQVGTYKSSNDIVAGPFIFPNHTNGSYDIAIQDVEYNLTLIAPDGTAYWSKQLDNQIMGDIQSVDTYKNGRRQLLFNTQNQVYLLDRNGNDVDGFPIKTRNDITQPLSLFDYDNNKNYRILLTLDDELIMYNSSGNKVNGFKYTSDGEIAESPQHFRKGSKDYIAFTTSSNKLKLLSRTGDVRTEIGQTIDNTSELYFKDNLIQTLNKNRELIKINPTTGKITTTKTVLNNDDYIEMSSRTQVRQSKNELQINDNSIELPYGTYTPARIQSINGKDFIYTVDTGENKVYIFDSKGEMVPFLPVYGKAMTTIGGLNSRFIATVDGNEVLIYSW</sequence>
<evidence type="ECO:0000313" key="2">
    <source>
        <dbReference type="Proteomes" id="UP000279600"/>
    </source>
</evidence>
<reference evidence="1 2" key="1">
    <citation type="submission" date="2018-12" db="EMBL/GenBank/DDBJ databases">
        <title>Complete genome of Nonlabens sp. MJ115.</title>
        <authorList>
            <person name="Choi H.S."/>
            <person name="Jung J."/>
        </authorList>
    </citation>
    <scope>NUCLEOTIDE SEQUENCE [LARGE SCALE GENOMIC DNA]</scope>
    <source>
        <strain evidence="1 2">MJ115</strain>
    </source>
</reference>
<dbReference type="EMBL" id="CP034549">
    <property type="protein sequence ID" value="AZQ43829.1"/>
    <property type="molecule type" value="Genomic_DNA"/>
</dbReference>
<dbReference type="Proteomes" id="UP000279600">
    <property type="component" value="Chromosome"/>
</dbReference>
<dbReference type="OrthoDB" id="1093345at2"/>
<dbReference type="SUPFAM" id="SSF50998">
    <property type="entry name" value="Quinoprotein alcohol dehydrogenase-like"/>
    <property type="match status" value="1"/>
</dbReference>
<name>A0A3S9MXG7_9FLAO</name>
<dbReference type="AlphaFoldDB" id="A0A3S9MXG7"/>
<dbReference type="KEGG" id="noj:EJ995_06145"/>
<evidence type="ECO:0000313" key="1">
    <source>
        <dbReference type="EMBL" id="AZQ43829.1"/>
    </source>
</evidence>
<protein>
    <submittedName>
        <fullName evidence="1">Uncharacterized protein</fullName>
    </submittedName>
</protein>
<gene>
    <name evidence="1" type="ORF">EJ995_06145</name>
</gene>
<accession>A0A3S9MXG7</accession>